<evidence type="ECO:0000313" key="4">
    <source>
        <dbReference type="RefSeq" id="XP_020644193.2"/>
    </source>
</evidence>
<dbReference type="PROSITE" id="PS50235">
    <property type="entry name" value="USP_3"/>
    <property type="match status" value="1"/>
</dbReference>
<feature type="region of interest" description="Disordered" evidence="1">
    <location>
        <begin position="842"/>
        <end position="869"/>
    </location>
</feature>
<dbReference type="GO" id="GO:0015030">
    <property type="term" value="C:Cajal body"/>
    <property type="evidence" value="ECO:0007669"/>
    <property type="project" value="TreeGrafter"/>
</dbReference>
<dbReference type="Proteomes" id="UP001652642">
    <property type="component" value="Chromosome 3"/>
</dbReference>
<feature type="compositionally biased region" description="Basic residues" evidence="1">
    <location>
        <begin position="902"/>
        <end position="916"/>
    </location>
</feature>
<protein>
    <submittedName>
        <fullName evidence="4 5">SUMO-specific isopeptidase USPL1 isoform X1</fullName>
    </submittedName>
</protein>
<name>A0A6J0T9P5_9SAUR</name>
<dbReference type="CTD" id="10208"/>
<dbReference type="InterPro" id="IPR033505">
    <property type="entry name" value="USPL1"/>
</dbReference>
<dbReference type="PANTHER" id="PTHR15294:SF3">
    <property type="entry name" value="SUMO-SPECIFIC ISOPEPTIDASE USPL1"/>
    <property type="match status" value="1"/>
</dbReference>
<gene>
    <name evidence="4 5" type="primary">USPL1</name>
</gene>
<dbReference type="Pfam" id="PF15499">
    <property type="entry name" value="Peptidase_C98"/>
    <property type="match status" value="1"/>
</dbReference>
<evidence type="ECO:0000256" key="1">
    <source>
        <dbReference type="SAM" id="MobiDB-lite"/>
    </source>
</evidence>
<dbReference type="InterPro" id="IPR028890">
    <property type="entry name" value="Peptidase_C98"/>
</dbReference>
<dbReference type="GO" id="GO:0032183">
    <property type="term" value="F:SUMO binding"/>
    <property type="evidence" value="ECO:0007669"/>
    <property type="project" value="InterPro"/>
</dbReference>
<dbReference type="GeneID" id="110076429"/>
<sequence length="1079" mass="120057">MMDCQKSEHGLQHTDIGASAFHMVGYLGKDHNSVQVISDGCCLACKKKGLIQRLRTYRISFEESIFLCENPECIYPLGSEPLSNIVIPIDAKGYLCEETCRKRKLFDTRLVTSVIEPASKLTRTNNAEQTFRPDLPPKCKNNSSETQSGQPDFSQASQPSLCGAAESTEQQMGIEAVTEKNLPVLSRVQIQHFSNYESGTSVSQILPQDKLSVPETLWLQWRNVHALCWLDCVLSAIVHLETPRTVCIGSVSENISVIQKLFAKYNQVTVLVNNCQRGKNILEIPSDVLSRAESYLNEIRNIIFVQLQAQLKCKLGEEESPVFAFPLLLQKDAHIEELFLHSFSWKLECSQCGHQVTDRCQKTLTTFTNIIPEWHPLNAVHIAPCNNCNHTSQRRKMVLENVSSVLMMHFVEGLPHNDLAAYSFRFRGYSYQIKAVVQYQESEKHFITWVLNSGETWLECDDLKGSYCKRHKSFGVSPAEIHIVIWERRPPQVTNNKDLQLQNERAVNVPSPKTPPKSPVKYFNDKSVENTSLNCHSDTSNVHPNGAETLVNNNRSNLLWGLENLASDDIVNPNLVSVPLDSEGKPLEDSHIVQSNMTAKIGTLQLQGLAQISVLPCSPEGDIPGNECTLLEHSNAPLYQGQPAHTNSTSVMPTVPVSSSSYSPATLSVHKAQLEVNRLQSKDSSLDLVNAQKKPSKAKSGNTMQKIPNIVQHVKETPSDSRASDPGSSSPFGRKKGAKLSTASWLKGLLGKHPPFLPKSVSACNEVESSEKTIQKEDISTPLPRHASQFSSFQAKWSRTITKKVTTLDSSRKTPTTSPFANFLIENHAIDGNEGTVTNRADSLVSSSKQIQPSKIESKNSTSFDHGETAVDKAHQLRLKLLQDLKAKKEKLASLDKLAKAQVKKRSSSKRTKKNQSRTETQKESESLQSLLNALDHQIDVEYSKSVNSPLTNMSQCSNSTYDDILSELLSPAPTVASLELPQEEECRYLEMGDGTPTSPVLNEKPDVAHDHNYTSPVKENGCEGHSDLLTVKSTLKKLDFESSAKQDILDDLLPHSVLNSVRADTDDMHHFDESWLTW</sequence>
<dbReference type="InterPro" id="IPR029388">
    <property type="entry name" value="DUF4650"/>
</dbReference>
<feature type="domain" description="USP" evidence="2">
    <location>
        <begin position="219"/>
        <end position="489"/>
    </location>
</feature>
<feature type="compositionally biased region" description="Basic and acidic residues" evidence="1">
    <location>
        <begin position="713"/>
        <end position="723"/>
    </location>
</feature>
<feature type="region of interest" description="Disordered" evidence="1">
    <location>
        <begin position="685"/>
        <end position="737"/>
    </location>
</feature>
<dbReference type="AlphaFoldDB" id="A0A6J0T9P5"/>
<accession>A0A6J0T9P5</accession>
<dbReference type="RefSeq" id="XP_020644193.2">
    <property type="nucleotide sequence ID" value="XM_020788534.2"/>
</dbReference>
<feature type="compositionally biased region" description="Polar residues" evidence="1">
    <location>
        <begin position="842"/>
        <end position="864"/>
    </location>
</feature>
<keyword evidence="3" id="KW-1185">Reference proteome</keyword>
<proteinExistence type="predicted"/>
<organism evidence="3 4">
    <name type="scientific">Pogona vitticeps</name>
    <name type="common">central bearded dragon</name>
    <dbReference type="NCBI Taxonomy" id="103695"/>
    <lineage>
        <taxon>Eukaryota</taxon>
        <taxon>Metazoa</taxon>
        <taxon>Chordata</taxon>
        <taxon>Craniata</taxon>
        <taxon>Vertebrata</taxon>
        <taxon>Euteleostomi</taxon>
        <taxon>Lepidosauria</taxon>
        <taxon>Squamata</taxon>
        <taxon>Bifurcata</taxon>
        <taxon>Unidentata</taxon>
        <taxon>Episquamata</taxon>
        <taxon>Toxicofera</taxon>
        <taxon>Iguania</taxon>
        <taxon>Acrodonta</taxon>
        <taxon>Agamidae</taxon>
        <taxon>Amphibolurinae</taxon>
        <taxon>Pogona</taxon>
    </lineage>
</organism>
<dbReference type="GO" id="GO:0030576">
    <property type="term" value="P:Cajal body organization"/>
    <property type="evidence" value="ECO:0007669"/>
    <property type="project" value="InterPro"/>
</dbReference>
<feature type="compositionally biased region" description="Polar residues" evidence="1">
    <location>
        <begin position="140"/>
        <end position="160"/>
    </location>
</feature>
<evidence type="ECO:0000313" key="5">
    <source>
        <dbReference type="RefSeq" id="XP_072849852.1"/>
    </source>
</evidence>
<feature type="region of interest" description="Disordered" evidence="1">
    <location>
        <begin position="899"/>
        <end position="928"/>
    </location>
</feature>
<feature type="region of interest" description="Disordered" evidence="1">
    <location>
        <begin position="122"/>
        <end position="160"/>
    </location>
</feature>
<evidence type="ECO:0000313" key="3">
    <source>
        <dbReference type="Proteomes" id="UP001652642"/>
    </source>
</evidence>
<reference evidence="4 5" key="1">
    <citation type="submission" date="2025-05" db="UniProtKB">
        <authorList>
            <consortium name="RefSeq"/>
        </authorList>
    </citation>
    <scope>IDENTIFICATION</scope>
</reference>
<dbReference type="InterPro" id="IPR028889">
    <property type="entry name" value="USP"/>
</dbReference>
<evidence type="ECO:0000259" key="2">
    <source>
        <dbReference type="PROSITE" id="PS50235"/>
    </source>
</evidence>
<dbReference type="OrthoDB" id="6160353at2759"/>
<dbReference type="RefSeq" id="XP_072849852.1">
    <property type="nucleotide sequence ID" value="XM_072993751.1"/>
</dbReference>
<dbReference type="PANTHER" id="PTHR15294">
    <property type="entry name" value="RETINOVIN-RELATED"/>
    <property type="match status" value="1"/>
</dbReference>
<dbReference type="Pfam" id="PF15509">
    <property type="entry name" value="DUF4650"/>
    <property type="match status" value="1"/>
</dbReference>
<dbReference type="KEGG" id="pvt:110076429"/>
<dbReference type="GO" id="GO:0016926">
    <property type="term" value="P:protein desumoylation"/>
    <property type="evidence" value="ECO:0007669"/>
    <property type="project" value="TreeGrafter"/>
</dbReference>